<keyword evidence="3" id="KW-1185">Reference proteome</keyword>
<evidence type="ECO:0008006" key="4">
    <source>
        <dbReference type="Google" id="ProtNLM"/>
    </source>
</evidence>
<name>A0ABT9QKZ5_9ACTN</name>
<proteinExistence type="predicted"/>
<feature type="region of interest" description="Disordered" evidence="1">
    <location>
        <begin position="39"/>
        <end position="77"/>
    </location>
</feature>
<feature type="compositionally biased region" description="Low complexity" evidence="1">
    <location>
        <begin position="39"/>
        <end position="53"/>
    </location>
</feature>
<gene>
    <name evidence="2" type="ORF">J2853_006636</name>
</gene>
<evidence type="ECO:0000313" key="3">
    <source>
        <dbReference type="Proteomes" id="UP001225356"/>
    </source>
</evidence>
<dbReference type="Proteomes" id="UP001225356">
    <property type="component" value="Unassembled WGS sequence"/>
</dbReference>
<organism evidence="2 3">
    <name type="scientific">Streptosporangium lutulentum</name>
    <dbReference type="NCBI Taxonomy" id="1461250"/>
    <lineage>
        <taxon>Bacteria</taxon>
        <taxon>Bacillati</taxon>
        <taxon>Actinomycetota</taxon>
        <taxon>Actinomycetes</taxon>
        <taxon>Streptosporangiales</taxon>
        <taxon>Streptosporangiaceae</taxon>
        <taxon>Streptosporangium</taxon>
    </lineage>
</organism>
<dbReference type="EMBL" id="JAUSQU010000001">
    <property type="protein sequence ID" value="MDP9847425.1"/>
    <property type="molecule type" value="Genomic_DNA"/>
</dbReference>
<evidence type="ECO:0000313" key="2">
    <source>
        <dbReference type="EMBL" id="MDP9847425.1"/>
    </source>
</evidence>
<protein>
    <recommendedName>
        <fullName evidence="4">Secreted protein</fullName>
    </recommendedName>
</protein>
<sequence>MRRSLVAPVAIIGMLLALVGAAVAAVMLVVATPDLEPPGAGAGVSPGPAGSLPSPTPVAGTGAVTAPEKNPDEDEEGFEERLAAGRALPLKIGQATRDKLVAASRAAAGPSAKSAGVADGGVVYYGVVYGESEATDSYYVVASLDGLHFWTREGRGDWRFRGDYDARVCAPPVPISLYAAWGLNFSTRAPGEYELCRR</sequence>
<comment type="caution">
    <text evidence="2">The sequence shown here is derived from an EMBL/GenBank/DDBJ whole genome shotgun (WGS) entry which is preliminary data.</text>
</comment>
<evidence type="ECO:0000256" key="1">
    <source>
        <dbReference type="SAM" id="MobiDB-lite"/>
    </source>
</evidence>
<accession>A0ABT9QKZ5</accession>
<dbReference type="RefSeq" id="WP_307564514.1">
    <property type="nucleotide sequence ID" value="NZ_JAUSQU010000001.1"/>
</dbReference>
<reference evidence="2 3" key="1">
    <citation type="submission" date="2023-07" db="EMBL/GenBank/DDBJ databases">
        <title>Sequencing the genomes of 1000 actinobacteria strains.</title>
        <authorList>
            <person name="Klenk H.-P."/>
        </authorList>
    </citation>
    <scope>NUCLEOTIDE SEQUENCE [LARGE SCALE GENOMIC DNA]</scope>
    <source>
        <strain evidence="2 3">DSM 46740</strain>
    </source>
</reference>